<reference evidence="1" key="1">
    <citation type="submission" date="2020-07" db="EMBL/GenBank/DDBJ databases">
        <authorList>
            <person name="Nazaruddin N."/>
        </authorList>
    </citation>
    <scope>NUCLEOTIDE SEQUENCE</scope>
</reference>
<evidence type="ECO:0000313" key="2">
    <source>
        <dbReference type="Proteomes" id="UP000752696"/>
    </source>
</evidence>
<keyword evidence="2" id="KW-1185">Reference proteome</keyword>
<dbReference type="Proteomes" id="UP000752696">
    <property type="component" value="Unassembled WGS sequence"/>
</dbReference>
<protein>
    <submittedName>
        <fullName evidence="1">Uncharacterized protein</fullName>
    </submittedName>
</protein>
<gene>
    <name evidence="1" type="ORF">MHI_LOCUS211833</name>
</gene>
<sequence>MASRTFVCQRYISNYNEVGKSNFHVTKHVCVNHSACRDPSDESNADSRGTKKSSIKMCHKFNSTETIFLFVEMTRRQRMNLVHRPANKRRIRCNKIKIKICHKFYFFNFPIKKKKKKLWDKRVICVKLQVLQHHGGIRSSGRSDV</sequence>
<proteinExistence type="predicted"/>
<name>A0A6V7H0X2_9HYME</name>
<evidence type="ECO:0000313" key="1">
    <source>
        <dbReference type="EMBL" id="CAD1471096.1"/>
    </source>
</evidence>
<organism evidence="1 2">
    <name type="scientific">Heterotrigona itama</name>
    <dbReference type="NCBI Taxonomy" id="395501"/>
    <lineage>
        <taxon>Eukaryota</taxon>
        <taxon>Metazoa</taxon>
        <taxon>Ecdysozoa</taxon>
        <taxon>Arthropoda</taxon>
        <taxon>Hexapoda</taxon>
        <taxon>Insecta</taxon>
        <taxon>Pterygota</taxon>
        <taxon>Neoptera</taxon>
        <taxon>Endopterygota</taxon>
        <taxon>Hymenoptera</taxon>
        <taxon>Apocrita</taxon>
        <taxon>Aculeata</taxon>
        <taxon>Apoidea</taxon>
        <taxon>Anthophila</taxon>
        <taxon>Apidae</taxon>
        <taxon>Heterotrigona</taxon>
    </lineage>
</organism>
<dbReference type="AlphaFoldDB" id="A0A6V7H0X2"/>
<dbReference type="EMBL" id="CAJDYZ010004234">
    <property type="protein sequence ID" value="CAD1471096.1"/>
    <property type="molecule type" value="Genomic_DNA"/>
</dbReference>
<feature type="non-terminal residue" evidence="1">
    <location>
        <position position="145"/>
    </location>
</feature>
<comment type="caution">
    <text evidence="1">The sequence shown here is derived from an EMBL/GenBank/DDBJ whole genome shotgun (WGS) entry which is preliminary data.</text>
</comment>
<accession>A0A6V7H0X2</accession>